<proteinExistence type="inferred from homology"/>
<evidence type="ECO:0000256" key="8">
    <source>
        <dbReference type="ARBA" id="ARBA00022824"/>
    </source>
</evidence>
<keyword evidence="10 13" id="KW-0472">Membrane</keyword>
<evidence type="ECO:0000256" key="12">
    <source>
        <dbReference type="ARBA" id="ARBA00093608"/>
    </source>
</evidence>
<feature type="transmembrane region" description="Helical" evidence="13">
    <location>
        <begin position="102"/>
        <end position="119"/>
    </location>
</feature>
<dbReference type="UniPathway" id="UPA00196"/>
<comment type="similarity">
    <text evidence="3 13">Belongs to the PIGM family.</text>
</comment>
<reference evidence="14 15" key="1">
    <citation type="submission" date="2016-04" db="EMBL/GenBank/DDBJ databases">
        <title>The genome of Intoshia linei affirms orthonectids as highly simplified spiralians.</title>
        <authorList>
            <person name="Mikhailov K.V."/>
            <person name="Slusarev G.S."/>
            <person name="Nikitin M.A."/>
            <person name="Logacheva M.D."/>
            <person name="Penin A."/>
            <person name="Aleoshin V."/>
            <person name="Panchin Y.V."/>
        </authorList>
    </citation>
    <scope>NUCLEOTIDE SEQUENCE [LARGE SCALE GENOMIC DNA]</scope>
    <source>
        <strain evidence="14">Intl2013</strain>
        <tissue evidence="14">Whole animal</tissue>
    </source>
</reference>
<feature type="transmembrane region" description="Helical" evidence="13">
    <location>
        <begin position="60"/>
        <end position="81"/>
    </location>
</feature>
<feature type="transmembrane region" description="Helical" evidence="13">
    <location>
        <begin position="160"/>
        <end position="178"/>
    </location>
</feature>
<evidence type="ECO:0000256" key="13">
    <source>
        <dbReference type="RuleBase" id="RU365064"/>
    </source>
</evidence>
<feature type="transmembrane region" description="Helical" evidence="13">
    <location>
        <begin position="184"/>
        <end position="202"/>
    </location>
</feature>
<sequence length="389" mass="45568">MESIKFPPKYYISFYTDIDYLVFTEAGANVLNGKSPYLTETYRYSPLIAYIFTLNVIFPHFARCIFATLDVFVGTSIYYILNKKNQHSVGYSSLNWTRKKSFVTMLIWIYNPFTIQISTRGSAESLTNLMVIWGLCYINKHLFASSLLMALAIQTRLYPIILIPCIYFYLSNLSNSIFPNIKCLIFLTIIASANVAFTFIFYKMYGFEFIQQTLLYHVSRLDVRHNMSPYFYFIYLLDNLKLYNNEIMVKIASLFEGLLSIFTNVVIVILAYLNRKNLILSCFLVLFIFVTFNRVITSQYFIWFLPLFFICIPHFQLNCAVCIIIMALFFVPQIFWLNYAFLLEIKGINTFTQLWISSIIMVFGNTILFIILHNRANSSQRIKKLIKDC</sequence>
<evidence type="ECO:0000256" key="10">
    <source>
        <dbReference type="ARBA" id="ARBA00023136"/>
    </source>
</evidence>
<dbReference type="GO" id="GO:1990529">
    <property type="term" value="C:glycosylphosphatidylinositol-mannosyltransferase I complex"/>
    <property type="evidence" value="ECO:0007669"/>
    <property type="project" value="TreeGrafter"/>
</dbReference>
<evidence type="ECO:0000313" key="14">
    <source>
        <dbReference type="EMBL" id="OAF71203.1"/>
    </source>
</evidence>
<dbReference type="EC" id="2.4.1.-" evidence="13"/>
<dbReference type="EMBL" id="LWCA01000071">
    <property type="protein sequence ID" value="OAF71203.1"/>
    <property type="molecule type" value="Genomic_DNA"/>
</dbReference>
<comment type="pathway">
    <text evidence="2 13">Glycolipid biosynthesis; glycosylphosphatidylinositol-anchor biosynthesis.</text>
</comment>
<dbReference type="InterPro" id="IPR007704">
    <property type="entry name" value="PIG-M"/>
</dbReference>
<evidence type="ECO:0000256" key="3">
    <source>
        <dbReference type="ARBA" id="ARBA00011071"/>
    </source>
</evidence>
<keyword evidence="6 13" id="KW-0808">Transferase</keyword>
<evidence type="ECO:0000256" key="4">
    <source>
        <dbReference type="ARBA" id="ARBA00022502"/>
    </source>
</evidence>
<evidence type="ECO:0000256" key="2">
    <source>
        <dbReference type="ARBA" id="ARBA00004687"/>
    </source>
</evidence>
<dbReference type="GO" id="GO:0051751">
    <property type="term" value="F:alpha-1,4-mannosyltransferase activity"/>
    <property type="evidence" value="ECO:0007669"/>
    <property type="project" value="InterPro"/>
</dbReference>
<dbReference type="OrthoDB" id="1741594at2759"/>
<evidence type="ECO:0000256" key="5">
    <source>
        <dbReference type="ARBA" id="ARBA00022676"/>
    </source>
</evidence>
<keyword evidence="9 13" id="KW-1133">Transmembrane helix</keyword>
<dbReference type="AlphaFoldDB" id="A0A177BC26"/>
<keyword evidence="5 13" id="KW-0328">Glycosyltransferase</keyword>
<accession>A0A177BC26</accession>
<keyword evidence="8 13" id="KW-0256">Endoplasmic reticulum</keyword>
<comment type="function">
    <text evidence="11 13">Catalytic subunit of the glycosylphosphatidylinositol-mannosyltransferase I complex which catalyzes the transfer of the first mannose, via an alpha-1,4 bond from a dolichol-phosphate-mannose (Dol-P-Man) to the glucosaminyl acyl phosphatidylinositol (GlcN-(acyl)PI) intermediate to generate alpha-D-Man-(1-&gt;4)-alpha-D-GlcN-(1-&gt;6)-(1-radyl,2-acyl-sn-glycero-3-phospho)-2-acyl-inositol and participates in the sixth step of the glycosylphosphatidylinositol-anchor biosynthesis.</text>
</comment>
<protein>
    <recommendedName>
        <fullName evidence="12 13">GPI alpha-1,4-mannosyltransferase I, catalytic subunit</fullName>
        <ecNumber evidence="13">2.4.1.-</ecNumber>
    </recommendedName>
    <alternativeName>
        <fullName evidence="13">GPI mannosyltransferase I</fullName>
    </alternativeName>
</protein>
<comment type="caution">
    <text evidence="14">The sequence shown here is derived from an EMBL/GenBank/DDBJ whole genome shotgun (WGS) entry which is preliminary data.</text>
</comment>
<evidence type="ECO:0000256" key="9">
    <source>
        <dbReference type="ARBA" id="ARBA00022989"/>
    </source>
</evidence>
<evidence type="ECO:0000313" key="15">
    <source>
        <dbReference type="Proteomes" id="UP000078046"/>
    </source>
</evidence>
<evidence type="ECO:0000256" key="11">
    <source>
        <dbReference type="ARBA" id="ARBA00093408"/>
    </source>
</evidence>
<gene>
    <name evidence="14" type="ORF">A3Q56_01053</name>
</gene>
<dbReference type="Pfam" id="PF05007">
    <property type="entry name" value="Mannosyl_trans"/>
    <property type="match status" value="1"/>
</dbReference>
<dbReference type="PANTHER" id="PTHR12886:SF0">
    <property type="entry name" value="GPI MANNOSYLTRANSFERASE 1"/>
    <property type="match status" value="1"/>
</dbReference>
<keyword evidence="4 13" id="KW-0337">GPI-anchor biosynthesis</keyword>
<feature type="transmembrane region" description="Helical" evidence="13">
    <location>
        <begin position="251"/>
        <end position="272"/>
    </location>
</feature>
<dbReference type="GO" id="GO:0005789">
    <property type="term" value="C:endoplasmic reticulum membrane"/>
    <property type="evidence" value="ECO:0007669"/>
    <property type="project" value="UniProtKB-SubCell"/>
</dbReference>
<feature type="transmembrane region" description="Helical" evidence="13">
    <location>
        <begin position="303"/>
        <end position="331"/>
    </location>
</feature>
<feature type="transmembrane region" description="Helical" evidence="13">
    <location>
        <begin position="278"/>
        <end position="296"/>
    </location>
</feature>
<keyword evidence="7 13" id="KW-0812">Transmembrane</keyword>
<name>A0A177BC26_9BILA</name>
<dbReference type="GO" id="GO:0004376">
    <property type="term" value="F:GPI mannosyltransferase activity"/>
    <property type="evidence" value="ECO:0007669"/>
    <property type="project" value="InterPro"/>
</dbReference>
<keyword evidence="15" id="KW-1185">Reference proteome</keyword>
<evidence type="ECO:0000256" key="7">
    <source>
        <dbReference type="ARBA" id="ARBA00022692"/>
    </source>
</evidence>
<evidence type="ECO:0000256" key="6">
    <source>
        <dbReference type="ARBA" id="ARBA00022679"/>
    </source>
</evidence>
<evidence type="ECO:0000256" key="1">
    <source>
        <dbReference type="ARBA" id="ARBA00004477"/>
    </source>
</evidence>
<dbReference type="GO" id="GO:0006506">
    <property type="term" value="P:GPI anchor biosynthetic process"/>
    <property type="evidence" value="ECO:0007669"/>
    <property type="project" value="UniProtKB-UniPathway"/>
</dbReference>
<dbReference type="Proteomes" id="UP000078046">
    <property type="component" value="Unassembled WGS sequence"/>
</dbReference>
<feature type="transmembrane region" description="Helical" evidence="13">
    <location>
        <begin position="351"/>
        <end position="372"/>
    </location>
</feature>
<feature type="transmembrane region" description="Helical" evidence="13">
    <location>
        <begin position="131"/>
        <end position="153"/>
    </location>
</feature>
<dbReference type="PANTHER" id="PTHR12886">
    <property type="entry name" value="PIG-M MANNOSYLTRANSFERASE"/>
    <property type="match status" value="1"/>
</dbReference>
<organism evidence="14 15">
    <name type="scientific">Intoshia linei</name>
    <dbReference type="NCBI Taxonomy" id="1819745"/>
    <lineage>
        <taxon>Eukaryota</taxon>
        <taxon>Metazoa</taxon>
        <taxon>Spiralia</taxon>
        <taxon>Lophotrochozoa</taxon>
        <taxon>Mesozoa</taxon>
        <taxon>Orthonectida</taxon>
        <taxon>Rhopaluridae</taxon>
        <taxon>Intoshia</taxon>
    </lineage>
</organism>
<comment type="subcellular location">
    <subcellularLocation>
        <location evidence="1 13">Endoplasmic reticulum membrane</location>
        <topology evidence="1 13">Multi-pass membrane protein</topology>
    </subcellularLocation>
</comment>